<feature type="chain" id="PRO_5047048994" evidence="1">
    <location>
        <begin position="17"/>
        <end position="185"/>
    </location>
</feature>
<keyword evidence="1" id="KW-0732">Signal</keyword>
<name>A0ABP9VP06_9BACT</name>
<gene>
    <name evidence="2" type="ORF">Rcae01_02342</name>
</gene>
<accession>A0ABP9VP06</accession>
<comment type="caution">
    <text evidence="2">The sequence shown here is derived from an EMBL/GenBank/DDBJ whole genome shotgun (WGS) entry which is preliminary data.</text>
</comment>
<dbReference type="EMBL" id="BAABRO010000004">
    <property type="protein sequence ID" value="GAA5506889.1"/>
    <property type="molecule type" value="Genomic_DNA"/>
</dbReference>
<protein>
    <submittedName>
        <fullName evidence="2">Uncharacterized protein</fullName>
    </submittedName>
</protein>
<organism evidence="2 3">
    <name type="scientific">Novipirellula caenicola</name>
    <dbReference type="NCBI Taxonomy" id="1536901"/>
    <lineage>
        <taxon>Bacteria</taxon>
        <taxon>Pseudomonadati</taxon>
        <taxon>Planctomycetota</taxon>
        <taxon>Planctomycetia</taxon>
        <taxon>Pirellulales</taxon>
        <taxon>Pirellulaceae</taxon>
        <taxon>Novipirellula</taxon>
    </lineage>
</organism>
<sequence>MITCVLLCMITAPLLAEDWNPNDDTFDPNLQSVVIGDRSWIGDPSPFVHSESSRTGYTYVNATDYEGMDPALQVSLMVPLQPGETVPAAGGMLMMTPNQAKALVKAIEGKIAEGSTDKQQRVPIATSIQGPDWGLKSKSQAETKFIELENKTKDKVDTYRFSINASKLLGAIKHSLKKLEFPSEQ</sequence>
<evidence type="ECO:0000313" key="2">
    <source>
        <dbReference type="EMBL" id="GAA5506889.1"/>
    </source>
</evidence>
<dbReference type="Proteomes" id="UP001416858">
    <property type="component" value="Unassembled WGS sequence"/>
</dbReference>
<evidence type="ECO:0000313" key="3">
    <source>
        <dbReference type="Proteomes" id="UP001416858"/>
    </source>
</evidence>
<feature type="signal peptide" evidence="1">
    <location>
        <begin position="1"/>
        <end position="16"/>
    </location>
</feature>
<proteinExistence type="predicted"/>
<evidence type="ECO:0000256" key="1">
    <source>
        <dbReference type="SAM" id="SignalP"/>
    </source>
</evidence>
<keyword evidence="3" id="KW-1185">Reference proteome</keyword>
<reference evidence="2 3" key="1">
    <citation type="submission" date="2024-02" db="EMBL/GenBank/DDBJ databases">
        <title>Rhodopirellula caenicola NBRC 110016.</title>
        <authorList>
            <person name="Ichikawa N."/>
            <person name="Katano-Makiyama Y."/>
            <person name="Hidaka K."/>
        </authorList>
    </citation>
    <scope>NUCLEOTIDE SEQUENCE [LARGE SCALE GENOMIC DNA]</scope>
    <source>
        <strain evidence="2 3">NBRC 110016</strain>
    </source>
</reference>